<feature type="signal peptide" evidence="11">
    <location>
        <begin position="1"/>
        <end position="19"/>
    </location>
</feature>
<evidence type="ECO:0000256" key="9">
    <source>
        <dbReference type="ARBA" id="ARBA00023316"/>
    </source>
</evidence>
<keyword evidence="9" id="KW-0961">Cell wall biogenesis/degradation</keyword>
<evidence type="ECO:0000256" key="1">
    <source>
        <dbReference type="ARBA" id="ARBA00004191"/>
    </source>
</evidence>
<dbReference type="GO" id="GO:0009277">
    <property type="term" value="C:fungal-type cell wall"/>
    <property type="evidence" value="ECO:0007669"/>
    <property type="project" value="UniProtKB-ARBA"/>
</dbReference>
<keyword evidence="4" id="KW-0964">Secreted</keyword>
<evidence type="ECO:0000313" key="13">
    <source>
        <dbReference type="Proteomes" id="UP000799750"/>
    </source>
</evidence>
<keyword evidence="13" id="KW-1185">Reference proteome</keyword>
<evidence type="ECO:0000256" key="7">
    <source>
        <dbReference type="ARBA" id="ARBA00023180"/>
    </source>
</evidence>
<keyword evidence="3" id="KW-0134">Cell wall</keyword>
<evidence type="ECO:0000256" key="3">
    <source>
        <dbReference type="ARBA" id="ARBA00022512"/>
    </source>
</evidence>
<accession>A0A6A6R717</accession>
<feature type="compositionally biased region" description="Low complexity" evidence="10">
    <location>
        <begin position="145"/>
        <end position="161"/>
    </location>
</feature>
<dbReference type="SUPFAM" id="SSF51445">
    <property type="entry name" value="(Trans)glycosidases"/>
    <property type="match status" value="1"/>
</dbReference>
<keyword evidence="7" id="KW-0325">Glycoprotein</keyword>
<feature type="region of interest" description="Disordered" evidence="10">
    <location>
        <begin position="145"/>
        <end position="246"/>
    </location>
</feature>
<dbReference type="GO" id="GO:0042973">
    <property type="term" value="F:glucan endo-1,3-beta-D-glucosidase activity"/>
    <property type="evidence" value="ECO:0007669"/>
    <property type="project" value="TreeGrafter"/>
</dbReference>
<dbReference type="AlphaFoldDB" id="A0A6A6R717"/>
<organism evidence="12 13">
    <name type="scientific">Lophium mytilinum</name>
    <dbReference type="NCBI Taxonomy" id="390894"/>
    <lineage>
        <taxon>Eukaryota</taxon>
        <taxon>Fungi</taxon>
        <taxon>Dikarya</taxon>
        <taxon>Ascomycota</taxon>
        <taxon>Pezizomycotina</taxon>
        <taxon>Dothideomycetes</taxon>
        <taxon>Pleosporomycetidae</taxon>
        <taxon>Mytilinidiales</taxon>
        <taxon>Mytilinidiaceae</taxon>
        <taxon>Lophium</taxon>
    </lineage>
</organism>
<dbReference type="FunFam" id="3.20.20.80:FF:000111">
    <property type="entry name" value="Soluble cell wall protein"/>
    <property type="match status" value="1"/>
</dbReference>
<dbReference type="PANTHER" id="PTHR16631:SF14">
    <property type="entry name" value="FAMILY 17 GLUCOSIDASE SCW10-RELATED"/>
    <property type="match status" value="1"/>
</dbReference>
<keyword evidence="5 11" id="KW-0732">Signal</keyword>
<feature type="chain" id="PRO_5025492538" evidence="11">
    <location>
        <begin position="20"/>
        <end position="487"/>
    </location>
</feature>
<sequence length="487" mass="50833">MKAGYFTTGAIALLGFAAAQPHGHRHHRHAKRDYVTETTVVTVTGTEVVVLVDEHGVAYSTYTESVHQATATPVKGTSTATSTVTMTIVVDENGIPYATHTEPINQAAATPKEGPSFVLVTSTVTYSTTTVNVMKAGVSTQAALSTSEVSFSSAVESSTETPTSITAMETPERTSSEAETSAPASETPVPSPAPSSSTVEEPSSAIPVTSAAPAPSATQAPSAPSGGFPSGVAWDPFTGSGDSTSCKSDSQIADEFNAMKSYGVVRLYGTGCNQVALGLQHARANGQKLMLGIYVPTETVSDDVKMFSDAVNQYANGKWDDILLISVGNEQVNSHQMTASAVVDAINQARQQLQAVGYTGPIGTVDTVPATVDNPSLCQNSDYAMVNSHAFFDSNTAAKDAGTFVRGTVQQVEQACPGKKVIVTESGWPSSGDANGKAVPSPQNQKDALQSLRDAFGDSIILFSAFSSAWKSDFAGSYNAEKYWGFM</sequence>
<dbReference type="InterPro" id="IPR050732">
    <property type="entry name" value="Beta-glucan_modifiers"/>
</dbReference>
<gene>
    <name evidence="12" type="ORF">BU16DRAFT_569961</name>
</gene>
<dbReference type="OrthoDB" id="941679at2759"/>
<proteinExistence type="inferred from homology"/>
<feature type="compositionally biased region" description="Low complexity" evidence="10">
    <location>
        <begin position="177"/>
        <end position="225"/>
    </location>
</feature>
<comment type="subcellular location">
    <subcellularLocation>
        <location evidence="1">Secreted</location>
        <location evidence="1">Cell wall</location>
    </subcellularLocation>
</comment>
<reference evidence="12" key="1">
    <citation type="journal article" date="2020" name="Stud. Mycol.">
        <title>101 Dothideomycetes genomes: a test case for predicting lifestyles and emergence of pathogens.</title>
        <authorList>
            <person name="Haridas S."/>
            <person name="Albert R."/>
            <person name="Binder M."/>
            <person name="Bloem J."/>
            <person name="Labutti K."/>
            <person name="Salamov A."/>
            <person name="Andreopoulos B."/>
            <person name="Baker S."/>
            <person name="Barry K."/>
            <person name="Bills G."/>
            <person name="Bluhm B."/>
            <person name="Cannon C."/>
            <person name="Castanera R."/>
            <person name="Culley D."/>
            <person name="Daum C."/>
            <person name="Ezra D."/>
            <person name="Gonzalez J."/>
            <person name="Henrissat B."/>
            <person name="Kuo A."/>
            <person name="Liang C."/>
            <person name="Lipzen A."/>
            <person name="Lutzoni F."/>
            <person name="Magnuson J."/>
            <person name="Mondo S."/>
            <person name="Nolan M."/>
            <person name="Ohm R."/>
            <person name="Pangilinan J."/>
            <person name="Park H.-J."/>
            <person name="Ramirez L."/>
            <person name="Alfaro M."/>
            <person name="Sun H."/>
            <person name="Tritt A."/>
            <person name="Yoshinaga Y."/>
            <person name="Zwiers L.-H."/>
            <person name="Turgeon B."/>
            <person name="Goodwin S."/>
            <person name="Spatafora J."/>
            <person name="Crous P."/>
            <person name="Grigoriev I."/>
        </authorList>
    </citation>
    <scope>NUCLEOTIDE SEQUENCE</scope>
    <source>
        <strain evidence="12">CBS 269.34</strain>
    </source>
</reference>
<evidence type="ECO:0000256" key="2">
    <source>
        <dbReference type="ARBA" id="ARBA00008773"/>
    </source>
</evidence>
<dbReference type="Gene3D" id="3.20.20.80">
    <property type="entry name" value="Glycosidases"/>
    <property type="match status" value="1"/>
</dbReference>
<evidence type="ECO:0000256" key="5">
    <source>
        <dbReference type="ARBA" id="ARBA00022729"/>
    </source>
</evidence>
<feature type="region of interest" description="Disordered" evidence="10">
    <location>
        <begin position="426"/>
        <end position="445"/>
    </location>
</feature>
<comment type="similarity">
    <text evidence="2">Belongs to the glycosyl hydrolase 17 family.</text>
</comment>
<dbReference type="GO" id="GO:0009986">
    <property type="term" value="C:cell surface"/>
    <property type="evidence" value="ECO:0007669"/>
    <property type="project" value="TreeGrafter"/>
</dbReference>
<dbReference type="InterPro" id="IPR017853">
    <property type="entry name" value="GH"/>
</dbReference>
<name>A0A6A6R717_9PEZI</name>
<evidence type="ECO:0000313" key="12">
    <source>
        <dbReference type="EMBL" id="KAF2500266.1"/>
    </source>
</evidence>
<dbReference type="PANTHER" id="PTHR16631">
    <property type="entry name" value="GLUCAN 1,3-BETA-GLUCOSIDASE"/>
    <property type="match status" value="1"/>
</dbReference>
<evidence type="ECO:0000256" key="10">
    <source>
        <dbReference type="SAM" id="MobiDB-lite"/>
    </source>
</evidence>
<evidence type="ECO:0000256" key="6">
    <source>
        <dbReference type="ARBA" id="ARBA00022801"/>
    </source>
</evidence>
<evidence type="ECO:0000256" key="4">
    <source>
        <dbReference type="ARBA" id="ARBA00022525"/>
    </source>
</evidence>
<dbReference type="Proteomes" id="UP000799750">
    <property type="component" value="Unassembled WGS sequence"/>
</dbReference>
<dbReference type="EMBL" id="MU004183">
    <property type="protein sequence ID" value="KAF2500266.1"/>
    <property type="molecule type" value="Genomic_DNA"/>
</dbReference>
<dbReference type="GO" id="GO:0005576">
    <property type="term" value="C:extracellular region"/>
    <property type="evidence" value="ECO:0007669"/>
    <property type="project" value="TreeGrafter"/>
</dbReference>
<dbReference type="GO" id="GO:0071555">
    <property type="term" value="P:cell wall organization"/>
    <property type="evidence" value="ECO:0007669"/>
    <property type="project" value="UniProtKB-KW"/>
</dbReference>
<protein>
    <submittedName>
        <fullName evidence="12">Glycoside hydrolase</fullName>
    </submittedName>
</protein>
<evidence type="ECO:0000256" key="8">
    <source>
        <dbReference type="ARBA" id="ARBA00023295"/>
    </source>
</evidence>
<evidence type="ECO:0000256" key="11">
    <source>
        <dbReference type="SAM" id="SignalP"/>
    </source>
</evidence>
<keyword evidence="8" id="KW-0326">Glycosidase</keyword>
<keyword evidence="6 12" id="KW-0378">Hydrolase</keyword>